<accession>A0A165NF40</accession>
<organism evidence="1 2">
    <name type="scientific">Neolentinus lepideus HHB14362 ss-1</name>
    <dbReference type="NCBI Taxonomy" id="1314782"/>
    <lineage>
        <taxon>Eukaryota</taxon>
        <taxon>Fungi</taxon>
        <taxon>Dikarya</taxon>
        <taxon>Basidiomycota</taxon>
        <taxon>Agaricomycotina</taxon>
        <taxon>Agaricomycetes</taxon>
        <taxon>Gloeophyllales</taxon>
        <taxon>Gloeophyllaceae</taxon>
        <taxon>Neolentinus</taxon>
    </lineage>
</organism>
<dbReference type="Proteomes" id="UP000076761">
    <property type="component" value="Unassembled WGS sequence"/>
</dbReference>
<evidence type="ECO:0000313" key="1">
    <source>
        <dbReference type="EMBL" id="KZT19553.1"/>
    </source>
</evidence>
<sequence length="61" mass="6768">MIHLYLAPIFDTVSRRNQRSKLIRAELSGPAEIEAPVQESTCMMNLGGKKGTHPVSNGLRF</sequence>
<keyword evidence="2" id="KW-1185">Reference proteome</keyword>
<proteinExistence type="predicted"/>
<gene>
    <name evidence="1" type="ORF">NEOLEDRAFT_1141897</name>
</gene>
<reference evidence="1 2" key="1">
    <citation type="journal article" date="2016" name="Mol. Biol. Evol.">
        <title>Comparative Genomics of Early-Diverging Mushroom-Forming Fungi Provides Insights into the Origins of Lignocellulose Decay Capabilities.</title>
        <authorList>
            <person name="Nagy L.G."/>
            <person name="Riley R."/>
            <person name="Tritt A."/>
            <person name="Adam C."/>
            <person name="Daum C."/>
            <person name="Floudas D."/>
            <person name="Sun H."/>
            <person name="Yadav J.S."/>
            <person name="Pangilinan J."/>
            <person name="Larsson K.H."/>
            <person name="Matsuura K."/>
            <person name="Barry K."/>
            <person name="Labutti K."/>
            <person name="Kuo R."/>
            <person name="Ohm R.A."/>
            <person name="Bhattacharya S.S."/>
            <person name="Shirouzu T."/>
            <person name="Yoshinaga Y."/>
            <person name="Martin F.M."/>
            <person name="Grigoriev I.V."/>
            <person name="Hibbett D.S."/>
        </authorList>
    </citation>
    <scope>NUCLEOTIDE SEQUENCE [LARGE SCALE GENOMIC DNA]</scope>
    <source>
        <strain evidence="1 2">HHB14362 ss-1</strain>
    </source>
</reference>
<protein>
    <submittedName>
        <fullName evidence="1">Uncharacterized protein</fullName>
    </submittedName>
</protein>
<dbReference type="AlphaFoldDB" id="A0A165NF40"/>
<dbReference type="EMBL" id="KV425638">
    <property type="protein sequence ID" value="KZT19553.1"/>
    <property type="molecule type" value="Genomic_DNA"/>
</dbReference>
<dbReference type="InParanoid" id="A0A165NF40"/>
<name>A0A165NF40_9AGAM</name>
<evidence type="ECO:0000313" key="2">
    <source>
        <dbReference type="Proteomes" id="UP000076761"/>
    </source>
</evidence>